<gene>
    <name evidence="3" type="ORF">RS030_81321</name>
</gene>
<feature type="signal peptide" evidence="2">
    <location>
        <begin position="1"/>
        <end position="22"/>
    </location>
</feature>
<keyword evidence="1" id="KW-1133">Transmembrane helix</keyword>
<protein>
    <submittedName>
        <fullName evidence="3">Uncharacterized protein</fullName>
    </submittedName>
</protein>
<keyword evidence="4" id="KW-1185">Reference proteome</keyword>
<sequence>MSHIYLYLLFYMLLFAFYLVSAGGSSALPRGDNVESYSILMNPWTIGILLRLKLAVWTPLFDDNRDKKSFKNTIVLCINRGITPPQPPIFIRLLEFEYLTGLTGILIEFPKNKETTEYINRESIVSFLKQCREDKLGGEVHISSNILLRNNQLAINLKQKQVEEVDISEEDYSMITTFTITLLLVATTFSIISAYVIYFTIINKK</sequence>
<dbReference type="AlphaFoldDB" id="A0AAV9XUE5"/>
<feature type="chain" id="PRO_5044024306" evidence="2">
    <location>
        <begin position="23"/>
        <end position="205"/>
    </location>
</feature>
<evidence type="ECO:0000256" key="1">
    <source>
        <dbReference type="SAM" id="Phobius"/>
    </source>
</evidence>
<dbReference type="Proteomes" id="UP001311799">
    <property type="component" value="Unassembled WGS sequence"/>
</dbReference>
<dbReference type="EMBL" id="JAWDEY010000036">
    <property type="protein sequence ID" value="KAK6587889.1"/>
    <property type="molecule type" value="Genomic_DNA"/>
</dbReference>
<keyword evidence="2" id="KW-0732">Signal</keyword>
<evidence type="ECO:0000313" key="4">
    <source>
        <dbReference type="Proteomes" id="UP001311799"/>
    </source>
</evidence>
<keyword evidence="1" id="KW-0812">Transmembrane</keyword>
<evidence type="ECO:0000256" key="2">
    <source>
        <dbReference type="SAM" id="SignalP"/>
    </source>
</evidence>
<organism evidence="3 4">
    <name type="scientific">Cryptosporidium xiaoi</name>
    <dbReference type="NCBI Taxonomy" id="659607"/>
    <lineage>
        <taxon>Eukaryota</taxon>
        <taxon>Sar</taxon>
        <taxon>Alveolata</taxon>
        <taxon>Apicomplexa</taxon>
        <taxon>Conoidasida</taxon>
        <taxon>Coccidia</taxon>
        <taxon>Eucoccidiorida</taxon>
        <taxon>Eimeriorina</taxon>
        <taxon>Cryptosporidiidae</taxon>
        <taxon>Cryptosporidium</taxon>
    </lineage>
</organism>
<evidence type="ECO:0000313" key="3">
    <source>
        <dbReference type="EMBL" id="KAK6587889.1"/>
    </source>
</evidence>
<comment type="caution">
    <text evidence="3">The sequence shown here is derived from an EMBL/GenBank/DDBJ whole genome shotgun (WGS) entry which is preliminary data.</text>
</comment>
<proteinExistence type="predicted"/>
<accession>A0AAV9XUE5</accession>
<reference evidence="3 4" key="1">
    <citation type="submission" date="2023-10" db="EMBL/GenBank/DDBJ databases">
        <title>Comparative genomics analysis reveals potential genetic determinants of host preference in Cryptosporidium xiaoi.</title>
        <authorList>
            <person name="Xiao L."/>
            <person name="Li J."/>
        </authorList>
    </citation>
    <scope>NUCLEOTIDE SEQUENCE [LARGE SCALE GENOMIC DNA]</scope>
    <source>
        <strain evidence="3 4">52996</strain>
    </source>
</reference>
<feature type="transmembrane region" description="Helical" evidence="1">
    <location>
        <begin position="178"/>
        <end position="201"/>
    </location>
</feature>
<keyword evidence="1" id="KW-0472">Membrane</keyword>
<name>A0AAV9XUE5_9CRYT</name>